<evidence type="ECO:0000313" key="1">
    <source>
        <dbReference type="EMBL" id="KAH0544647.1"/>
    </source>
</evidence>
<accession>A0A9P8L6D1</accession>
<dbReference type="SUPFAM" id="SSF48317">
    <property type="entry name" value="Acid phosphatase/Vanadium-dependent haloperoxidase"/>
    <property type="match status" value="1"/>
</dbReference>
<organism evidence="1 2">
    <name type="scientific">Glutinoglossum americanum</name>
    <dbReference type="NCBI Taxonomy" id="1670608"/>
    <lineage>
        <taxon>Eukaryota</taxon>
        <taxon>Fungi</taxon>
        <taxon>Dikarya</taxon>
        <taxon>Ascomycota</taxon>
        <taxon>Pezizomycotina</taxon>
        <taxon>Geoglossomycetes</taxon>
        <taxon>Geoglossales</taxon>
        <taxon>Geoglossaceae</taxon>
        <taxon>Glutinoglossum</taxon>
    </lineage>
</organism>
<dbReference type="AlphaFoldDB" id="A0A9P8L6D1"/>
<dbReference type="OrthoDB" id="10030083at2759"/>
<sequence>HHHPTDILFGALIGSICALVAYRSSYASLLDYRYNHIPLPPQAARARFDYEDLDLASADNFVINRWWRQRGTSDLGWRQEEGRLFDSVRKGRERGGFATPVMSNMMGGDGTAEGSESHTMAVLPSVTVVNITPG</sequence>
<evidence type="ECO:0000313" key="2">
    <source>
        <dbReference type="Proteomes" id="UP000698800"/>
    </source>
</evidence>
<protein>
    <recommendedName>
        <fullName evidence="3">Phosphatidic acid phosphatase type 2/haloperoxidase domain-containing protein</fullName>
    </recommendedName>
</protein>
<keyword evidence="2" id="KW-1185">Reference proteome</keyword>
<gene>
    <name evidence="1" type="ORF">FGG08_001152</name>
</gene>
<dbReference type="InterPro" id="IPR036938">
    <property type="entry name" value="PAP2/HPO_sf"/>
</dbReference>
<dbReference type="Proteomes" id="UP000698800">
    <property type="component" value="Unassembled WGS sequence"/>
</dbReference>
<feature type="non-terminal residue" evidence="1">
    <location>
        <position position="1"/>
    </location>
</feature>
<proteinExistence type="predicted"/>
<name>A0A9P8L6D1_9PEZI</name>
<comment type="caution">
    <text evidence="1">The sequence shown here is derived from an EMBL/GenBank/DDBJ whole genome shotgun (WGS) entry which is preliminary data.</text>
</comment>
<dbReference type="EMBL" id="JAGHQL010000015">
    <property type="protein sequence ID" value="KAH0544647.1"/>
    <property type="molecule type" value="Genomic_DNA"/>
</dbReference>
<evidence type="ECO:0008006" key="3">
    <source>
        <dbReference type="Google" id="ProtNLM"/>
    </source>
</evidence>
<reference evidence="1" key="1">
    <citation type="submission" date="2021-03" db="EMBL/GenBank/DDBJ databases">
        <title>Comparative genomics and phylogenomic investigation of the class Geoglossomycetes provide insights into ecological specialization and systematics.</title>
        <authorList>
            <person name="Melie T."/>
            <person name="Pirro S."/>
            <person name="Miller A.N."/>
            <person name="Quandt A."/>
        </authorList>
    </citation>
    <scope>NUCLEOTIDE SEQUENCE</scope>
    <source>
        <strain evidence="1">GBOQ0MN5Z8</strain>
    </source>
</reference>